<dbReference type="SMART" id="SM00260">
    <property type="entry name" value="CheW"/>
    <property type="match status" value="1"/>
</dbReference>
<evidence type="ECO:0000259" key="5">
    <source>
        <dbReference type="PROSITE" id="PS50851"/>
    </source>
</evidence>
<organism evidence="6 7">
    <name type="scientific">Caballeronia hypogeia</name>
    <dbReference type="NCBI Taxonomy" id="1777140"/>
    <lineage>
        <taxon>Bacteria</taxon>
        <taxon>Pseudomonadati</taxon>
        <taxon>Pseudomonadota</taxon>
        <taxon>Betaproteobacteria</taxon>
        <taxon>Burkholderiales</taxon>
        <taxon>Burkholderiaceae</taxon>
        <taxon>Caballeronia</taxon>
    </lineage>
</organism>
<dbReference type="RefSeq" id="WP_061169576.1">
    <property type="nucleotide sequence ID" value="NZ_FCOA02000016.1"/>
</dbReference>
<dbReference type="InterPro" id="IPR002545">
    <property type="entry name" value="CheW-lke_dom"/>
</dbReference>
<dbReference type="EMBL" id="FCOA02000016">
    <property type="protein sequence ID" value="SAK75290.1"/>
    <property type="molecule type" value="Genomic_DNA"/>
</dbReference>
<dbReference type="Pfam" id="PF01584">
    <property type="entry name" value="CheW"/>
    <property type="match status" value="1"/>
</dbReference>
<evidence type="ECO:0000256" key="4">
    <source>
        <dbReference type="SAM" id="MobiDB-lite"/>
    </source>
</evidence>
<evidence type="ECO:0000313" key="7">
    <source>
        <dbReference type="Proteomes" id="UP000054851"/>
    </source>
</evidence>
<dbReference type="OrthoDB" id="21516at2"/>
<feature type="compositionally biased region" description="Low complexity" evidence="4">
    <location>
        <begin position="150"/>
        <end position="170"/>
    </location>
</feature>
<accession>A0A158BZ85</accession>
<dbReference type="STRING" id="1777140.AWB79_04441"/>
<protein>
    <recommendedName>
        <fullName evidence="2">Chemotaxis protein CheW</fullName>
    </recommendedName>
</protein>
<dbReference type="AlphaFoldDB" id="A0A158BZ85"/>
<reference evidence="6" key="1">
    <citation type="submission" date="2016-01" db="EMBL/GenBank/DDBJ databases">
        <authorList>
            <person name="Peeters C."/>
        </authorList>
    </citation>
    <scope>NUCLEOTIDE SEQUENCE</scope>
    <source>
        <strain evidence="6">LMG 29322</strain>
    </source>
</reference>
<dbReference type="InterPro" id="IPR039315">
    <property type="entry name" value="CheW"/>
</dbReference>
<name>A0A158BZ85_9BURK</name>
<dbReference type="Proteomes" id="UP000054851">
    <property type="component" value="Unassembled WGS sequence"/>
</dbReference>
<keyword evidence="7" id="KW-1185">Reference proteome</keyword>
<dbReference type="Gene3D" id="2.30.30.40">
    <property type="entry name" value="SH3 Domains"/>
    <property type="match status" value="1"/>
</dbReference>
<dbReference type="SUPFAM" id="SSF50341">
    <property type="entry name" value="CheW-like"/>
    <property type="match status" value="2"/>
</dbReference>
<dbReference type="InterPro" id="IPR036061">
    <property type="entry name" value="CheW-like_dom_sf"/>
</dbReference>
<gene>
    <name evidence="6" type="ORF">AWB79_04441</name>
</gene>
<comment type="subcellular location">
    <subcellularLocation>
        <location evidence="1">Cytoplasm</location>
    </subcellularLocation>
</comment>
<evidence type="ECO:0000313" key="6">
    <source>
        <dbReference type="EMBL" id="SAK75290.1"/>
    </source>
</evidence>
<keyword evidence="3" id="KW-0963">Cytoplasm</keyword>
<feature type="region of interest" description="Disordered" evidence="4">
    <location>
        <begin position="149"/>
        <end position="170"/>
    </location>
</feature>
<dbReference type="Gene3D" id="2.40.50.180">
    <property type="entry name" value="CheA-289, Domain 4"/>
    <property type="match status" value="1"/>
</dbReference>
<dbReference type="GO" id="GO:0007165">
    <property type="term" value="P:signal transduction"/>
    <property type="evidence" value="ECO:0007669"/>
    <property type="project" value="InterPro"/>
</dbReference>
<comment type="caution">
    <text evidence="6">The sequence shown here is derived from an EMBL/GenBank/DDBJ whole genome shotgun (WGS) entry which is preliminary data.</text>
</comment>
<dbReference type="PANTHER" id="PTHR22617">
    <property type="entry name" value="CHEMOTAXIS SENSOR HISTIDINE KINASE-RELATED"/>
    <property type="match status" value="1"/>
</dbReference>
<evidence type="ECO:0000256" key="3">
    <source>
        <dbReference type="ARBA" id="ARBA00022490"/>
    </source>
</evidence>
<dbReference type="PANTHER" id="PTHR22617:SF45">
    <property type="entry name" value="CHEMOTAXIS PROTEIN CHEW"/>
    <property type="match status" value="1"/>
</dbReference>
<sequence length="263" mass="27892">MNARTPATLDALRETVIDDCWNRIGMRGDASCPKLERHVHCRNCPVHDQAASRVLDRVEARTSIEQTGAALAGVARGDAETDTPSCLVFRVGGEWLGLPTAVCTQVAQLRPVHSLPHRRNRAVLGVVNVRGRLLVCASLARLFGIEDGGAKAASNSPGSPGSPGSPSSQAIDARELSRLLVIQSTQGQGRDHPGNGDHEGPIAFPVDAVDGVHRFSRAQLQPVPATLAQRLSSHAHAVAAFKDATVGLLDAERLIDSLNRSLT</sequence>
<dbReference type="GO" id="GO:0006935">
    <property type="term" value="P:chemotaxis"/>
    <property type="evidence" value="ECO:0007669"/>
    <property type="project" value="InterPro"/>
</dbReference>
<evidence type="ECO:0000256" key="1">
    <source>
        <dbReference type="ARBA" id="ARBA00004496"/>
    </source>
</evidence>
<evidence type="ECO:0000256" key="2">
    <source>
        <dbReference type="ARBA" id="ARBA00021483"/>
    </source>
</evidence>
<dbReference type="PROSITE" id="PS50851">
    <property type="entry name" value="CHEW"/>
    <property type="match status" value="1"/>
</dbReference>
<feature type="domain" description="CheW-like" evidence="5">
    <location>
        <begin position="83"/>
        <end position="260"/>
    </location>
</feature>
<proteinExistence type="predicted"/>
<dbReference type="GO" id="GO:0005829">
    <property type="term" value="C:cytosol"/>
    <property type="evidence" value="ECO:0007669"/>
    <property type="project" value="TreeGrafter"/>
</dbReference>